<evidence type="ECO:0000313" key="5">
    <source>
        <dbReference type="Proteomes" id="UP001642409"/>
    </source>
</evidence>
<evidence type="ECO:0000256" key="2">
    <source>
        <dbReference type="ARBA" id="ARBA00022737"/>
    </source>
</evidence>
<dbReference type="Proteomes" id="UP001642409">
    <property type="component" value="Unassembled WGS sequence"/>
</dbReference>
<evidence type="ECO:0000313" key="3">
    <source>
        <dbReference type="EMBL" id="CAI9932372.1"/>
    </source>
</evidence>
<dbReference type="SUPFAM" id="SSF52058">
    <property type="entry name" value="L domain-like"/>
    <property type="match status" value="1"/>
</dbReference>
<keyword evidence="2" id="KW-0677">Repeat</keyword>
<dbReference type="Gene3D" id="3.80.10.10">
    <property type="entry name" value="Ribonuclease Inhibitor"/>
    <property type="match status" value="1"/>
</dbReference>
<reference evidence="3" key="1">
    <citation type="submission" date="2023-06" db="EMBL/GenBank/DDBJ databases">
        <authorList>
            <person name="Kurt Z."/>
        </authorList>
    </citation>
    <scope>NUCLEOTIDE SEQUENCE</scope>
</reference>
<keyword evidence="5" id="KW-1185">Reference proteome</keyword>
<evidence type="ECO:0000313" key="4">
    <source>
        <dbReference type="EMBL" id="CAL6005708.1"/>
    </source>
</evidence>
<reference evidence="4 5" key="2">
    <citation type="submission" date="2024-07" db="EMBL/GenBank/DDBJ databases">
        <authorList>
            <person name="Akdeniz Z."/>
        </authorList>
    </citation>
    <scope>NUCLEOTIDE SEQUENCE [LARGE SCALE GENOMIC DNA]</scope>
</reference>
<dbReference type="AlphaFoldDB" id="A0AA86PAA8"/>
<dbReference type="PANTHER" id="PTHR46652:SF3">
    <property type="entry name" value="LEUCINE-RICH REPEAT-CONTAINING PROTEIN 9"/>
    <property type="match status" value="1"/>
</dbReference>
<dbReference type="EMBL" id="CAXDID020000052">
    <property type="protein sequence ID" value="CAL6005708.1"/>
    <property type="molecule type" value="Genomic_DNA"/>
</dbReference>
<protein>
    <submittedName>
        <fullName evidence="3">Leucine-rich repeat domain-containing protein</fullName>
    </submittedName>
    <submittedName>
        <fullName evidence="4">Leucine-rich_repeat domain-containing protein</fullName>
    </submittedName>
</protein>
<sequence length="330" mass="38423">MQENVKDSYLSKGVESSYENNMYNSYHRKVKDQTLKIISSQDLKTLRFADALDLIGLEVYSCKNVDLQNSPLKLNWLKIYKSRLSQLNGIEIAKELLNLNLEVNQIVNIQSVGMLNQIIELYLSGNAIVDISPIRNLNKVKKLHIGKNYIINIEPLKLCNYLEELNLEENQINDISALYNKKQIKMLNLSWNNIVDITPICDMIDIQTLNLYHNYIVQISALKYLSNLKFLHLNSNYIQNLEPINTHTFKQEYNAQYQSNPPAQHIYFANKLKAIGNNRKIEYRNKRFNVHKIKIQQQKNAICTKMLTISNLSLQLYQMALVFFNDDGCQ</sequence>
<evidence type="ECO:0000256" key="1">
    <source>
        <dbReference type="ARBA" id="ARBA00022614"/>
    </source>
</evidence>
<dbReference type="PROSITE" id="PS51450">
    <property type="entry name" value="LRR"/>
    <property type="match status" value="4"/>
</dbReference>
<proteinExistence type="predicted"/>
<gene>
    <name evidence="4" type="ORF">HINF_LOCUS19634</name>
    <name evidence="3" type="ORF">HINF_LOCUS20017</name>
</gene>
<dbReference type="InterPro" id="IPR050836">
    <property type="entry name" value="SDS22/Internalin_LRR"/>
</dbReference>
<dbReference type="InterPro" id="IPR001611">
    <property type="entry name" value="Leu-rich_rpt"/>
</dbReference>
<organism evidence="3">
    <name type="scientific">Hexamita inflata</name>
    <dbReference type="NCBI Taxonomy" id="28002"/>
    <lineage>
        <taxon>Eukaryota</taxon>
        <taxon>Metamonada</taxon>
        <taxon>Diplomonadida</taxon>
        <taxon>Hexamitidae</taxon>
        <taxon>Hexamitinae</taxon>
        <taxon>Hexamita</taxon>
    </lineage>
</organism>
<keyword evidence="1" id="KW-0433">Leucine-rich repeat</keyword>
<dbReference type="EMBL" id="CATOUU010000517">
    <property type="protein sequence ID" value="CAI9932372.1"/>
    <property type="molecule type" value="Genomic_DNA"/>
</dbReference>
<dbReference type="PANTHER" id="PTHR46652">
    <property type="entry name" value="LEUCINE-RICH REPEAT AND IQ DOMAIN-CONTAINING PROTEIN 1-RELATED"/>
    <property type="match status" value="1"/>
</dbReference>
<name>A0AA86PAA8_9EUKA</name>
<dbReference type="InterPro" id="IPR032675">
    <property type="entry name" value="LRR_dom_sf"/>
</dbReference>
<accession>A0AA86PAA8</accession>
<comment type="caution">
    <text evidence="3">The sequence shown here is derived from an EMBL/GenBank/DDBJ whole genome shotgun (WGS) entry which is preliminary data.</text>
</comment>